<name>A0AAD7EVZ6_9AGAR</name>
<reference evidence="1" key="1">
    <citation type="submission" date="2023-03" db="EMBL/GenBank/DDBJ databases">
        <title>Massive genome expansion in bonnet fungi (Mycena s.s.) driven by repeated elements and novel gene families across ecological guilds.</title>
        <authorList>
            <consortium name="Lawrence Berkeley National Laboratory"/>
            <person name="Harder C.B."/>
            <person name="Miyauchi S."/>
            <person name="Viragh M."/>
            <person name="Kuo A."/>
            <person name="Thoen E."/>
            <person name="Andreopoulos B."/>
            <person name="Lu D."/>
            <person name="Skrede I."/>
            <person name="Drula E."/>
            <person name="Henrissat B."/>
            <person name="Morin E."/>
            <person name="Kohler A."/>
            <person name="Barry K."/>
            <person name="LaButti K."/>
            <person name="Morin E."/>
            <person name="Salamov A."/>
            <person name="Lipzen A."/>
            <person name="Mereny Z."/>
            <person name="Hegedus B."/>
            <person name="Baldrian P."/>
            <person name="Stursova M."/>
            <person name="Weitz H."/>
            <person name="Taylor A."/>
            <person name="Grigoriev I.V."/>
            <person name="Nagy L.G."/>
            <person name="Martin F."/>
            <person name="Kauserud H."/>
        </authorList>
    </citation>
    <scope>NUCLEOTIDE SEQUENCE</scope>
    <source>
        <strain evidence="1">CBHHK002</strain>
    </source>
</reference>
<proteinExistence type="predicted"/>
<protein>
    <submittedName>
        <fullName evidence="1">Uncharacterized protein</fullName>
    </submittedName>
</protein>
<keyword evidence="2" id="KW-1185">Reference proteome</keyword>
<evidence type="ECO:0000313" key="2">
    <source>
        <dbReference type="Proteomes" id="UP001218218"/>
    </source>
</evidence>
<sequence length="195" mass="22312">MMNLGIIYFWRRLLTHINLRNLRVEHPSPQMLSSTMKNPTSKLLSPFLLGFVALIPNDTFRYTALALSLALAIVCSIHLKSPRAQLAHLTVFIDQLEEDIRRAMVHVPRSYASLAEQMRRLHEVAKKASSIKCRILNSESKSFSWNRFRVLSSDIGECTKDTKNICTAVELILEAEHQRKLTYDIMEIQFALTAA</sequence>
<dbReference type="EMBL" id="JARIHO010000013">
    <property type="protein sequence ID" value="KAJ7351291.1"/>
    <property type="molecule type" value="Genomic_DNA"/>
</dbReference>
<organism evidence="1 2">
    <name type="scientific">Mycena albidolilacea</name>
    <dbReference type="NCBI Taxonomy" id="1033008"/>
    <lineage>
        <taxon>Eukaryota</taxon>
        <taxon>Fungi</taxon>
        <taxon>Dikarya</taxon>
        <taxon>Basidiomycota</taxon>
        <taxon>Agaricomycotina</taxon>
        <taxon>Agaricomycetes</taxon>
        <taxon>Agaricomycetidae</taxon>
        <taxon>Agaricales</taxon>
        <taxon>Marasmiineae</taxon>
        <taxon>Mycenaceae</taxon>
        <taxon>Mycena</taxon>
    </lineage>
</organism>
<comment type="caution">
    <text evidence="1">The sequence shown here is derived from an EMBL/GenBank/DDBJ whole genome shotgun (WGS) entry which is preliminary data.</text>
</comment>
<gene>
    <name evidence="1" type="ORF">DFH08DRAFT_935050</name>
</gene>
<evidence type="ECO:0000313" key="1">
    <source>
        <dbReference type="EMBL" id="KAJ7351291.1"/>
    </source>
</evidence>
<accession>A0AAD7EVZ6</accession>
<dbReference type="AlphaFoldDB" id="A0AAD7EVZ6"/>
<dbReference type="Proteomes" id="UP001218218">
    <property type="component" value="Unassembled WGS sequence"/>
</dbReference>